<keyword evidence="1" id="KW-0812">Transmembrane</keyword>
<gene>
    <name evidence="2" type="ORF">GDO81_004807</name>
</gene>
<dbReference type="AlphaFoldDB" id="A0AAV7CIR5"/>
<comment type="caution">
    <text evidence="2">The sequence shown here is derived from an EMBL/GenBank/DDBJ whole genome shotgun (WGS) entry which is preliminary data.</text>
</comment>
<dbReference type="Proteomes" id="UP000824782">
    <property type="component" value="Unassembled WGS sequence"/>
</dbReference>
<evidence type="ECO:0000313" key="2">
    <source>
        <dbReference type="EMBL" id="KAG8584890.1"/>
    </source>
</evidence>
<accession>A0AAV7CIR5</accession>
<protein>
    <submittedName>
        <fullName evidence="2">Uncharacterized protein</fullName>
    </submittedName>
</protein>
<keyword evidence="1" id="KW-1133">Transmembrane helix</keyword>
<feature type="transmembrane region" description="Helical" evidence="1">
    <location>
        <begin position="24"/>
        <end position="41"/>
    </location>
</feature>
<dbReference type="EMBL" id="WNYA01000002">
    <property type="protein sequence ID" value="KAG8584890.1"/>
    <property type="molecule type" value="Genomic_DNA"/>
</dbReference>
<proteinExistence type="predicted"/>
<name>A0AAV7CIR5_ENGPU</name>
<sequence length="83" mass="9522">MKTQPAAACCIDNFSAYAKVSDRLYYIYFFFFPSMVSHNFFRENLPTPFYRSSCLGRWGGGKAKKPTSSQGYVTLDMETLFNC</sequence>
<evidence type="ECO:0000313" key="3">
    <source>
        <dbReference type="Proteomes" id="UP000824782"/>
    </source>
</evidence>
<reference evidence="2" key="1">
    <citation type="thesis" date="2020" institute="ProQuest LLC" country="789 East Eisenhower Parkway, Ann Arbor, MI, USA">
        <title>Comparative Genomics and Chromosome Evolution.</title>
        <authorList>
            <person name="Mudd A.B."/>
        </authorList>
    </citation>
    <scope>NUCLEOTIDE SEQUENCE</scope>
    <source>
        <strain evidence="2">237g6f4</strain>
        <tissue evidence="2">Blood</tissue>
    </source>
</reference>
<keyword evidence="3" id="KW-1185">Reference proteome</keyword>
<organism evidence="2 3">
    <name type="scientific">Engystomops pustulosus</name>
    <name type="common">Tungara frog</name>
    <name type="synonym">Physalaemus pustulosus</name>
    <dbReference type="NCBI Taxonomy" id="76066"/>
    <lineage>
        <taxon>Eukaryota</taxon>
        <taxon>Metazoa</taxon>
        <taxon>Chordata</taxon>
        <taxon>Craniata</taxon>
        <taxon>Vertebrata</taxon>
        <taxon>Euteleostomi</taxon>
        <taxon>Amphibia</taxon>
        <taxon>Batrachia</taxon>
        <taxon>Anura</taxon>
        <taxon>Neobatrachia</taxon>
        <taxon>Hyloidea</taxon>
        <taxon>Leptodactylidae</taxon>
        <taxon>Leiuperinae</taxon>
        <taxon>Engystomops</taxon>
    </lineage>
</organism>
<keyword evidence="1" id="KW-0472">Membrane</keyword>
<evidence type="ECO:0000256" key="1">
    <source>
        <dbReference type="SAM" id="Phobius"/>
    </source>
</evidence>